<sequence>MRPPAPVLRAFGVAGGPVTPLEGGQGTSWRAGDLVLKPEPPPGDWLRDVVPAGFRLARSCGAHGGWSATRWLEGAETSDFVAVIEAGRAFHRAVAHLPRQPSWAARTDRWAVADRIAWGERPPRWLPAFAPIAARLTAALEPLGASQIVHCDLTRNVLVADGLPPAIIDVSPYWRPPSYAEGVVVADALAWHDAPGTLLRDAGVSVPAVARALLFRMATDTVDDWAWRYEHACRQLTL</sequence>
<organism evidence="1 2">
    <name type="scientific">Paractinoplanes abujensis</name>
    <dbReference type="NCBI Taxonomy" id="882441"/>
    <lineage>
        <taxon>Bacteria</taxon>
        <taxon>Bacillati</taxon>
        <taxon>Actinomycetota</taxon>
        <taxon>Actinomycetes</taxon>
        <taxon>Micromonosporales</taxon>
        <taxon>Micromonosporaceae</taxon>
        <taxon>Paractinoplanes</taxon>
    </lineage>
</organism>
<dbReference type="EMBL" id="JACHMF010000001">
    <property type="protein sequence ID" value="MBB4691364.1"/>
    <property type="molecule type" value="Genomic_DNA"/>
</dbReference>
<dbReference type="AlphaFoldDB" id="A0A7W7CMN0"/>
<dbReference type="RefSeq" id="WP_184950191.1">
    <property type="nucleotide sequence ID" value="NZ_BOMC01000006.1"/>
</dbReference>
<keyword evidence="2" id="KW-1185">Reference proteome</keyword>
<dbReference type="SUPFAM" id="SSF56112">
    <property type="entry name" value="Protein kinase-like (PK-like)"/>
    <property type="match status" value="1"/>
</dbReference>
<evidence type="ECO:0000313" key="2">
    <source>
        <dbReference type="Proteomes" id="UP000542742"/>
    </source>
</evidence>
<reference evidence="1 2" key="1">
    <citation type="submission" date="2020-08" db="EMBL/GenBank/DDBJ databases">
        <title>Sequencing the genomes of 1000 actinobacteria strains.</title>
        <authorList>
            <person name="Klenk H.-P."/>
        </authorList>
    </citation>
    <scope>NUCLEOTIDE SEQUENCE [LARGE SCALE GENOMIC DNA]</scope>
    <source>
        <strain evidence="1 2">DSM 45518</strain>
    </source>
</reference>
<proteinExistence type="predicted"/>
<dbReference type="InterPro" id="IPR011009">
    <property type="entry name" value="Kinase-like_dom_sf"/>
</dbReference>
<gene>
    <name evidence="1" type="ORF">BKA14_001512</name>
</gene>
<protein>
    <recommendedName>
        <fullName evidence="3">Aminoglycoside phosphotransferase</fullName>
    </recommendedName>
</protein>
<evidence type="ECO:0008006" key="3">
    <source>
        <dbReference type="Google" id="ProtNLM"/>
    </source>
</evidence>
<name>A0A7W7CMN0_9ACTN</name>
<evidence type="ECO:0000313" key="1">
    <source>
        <dbReference type="EMBL" id="MBB4691364.1"/>
    </source>
</evidence>
<dbReference type="Proteomes" id="UP000542742">
    <property type="component" value="Unassembled WGS sequence"/>
</dbReference>
<accession>A0A7W7CMN0</accession>
<comment type="caution">
    <text evidence="1">The sequence shown here is derived from an EMBL/GenBank/DDBJ whole genome shotgun (WGS) entry which is preliminary data.</text>
</comment>